<dbReference type="Proteomes" id="UP000799777">
    <property type="component" value="Unassembled WGS sequence"/>
</dbReference>
<feature type="active site" description="Proton acceptor" evidence="2">
    <location>
        <position position="606"/>
    </location>
</feature>
<dbReference type="Pfam" id="PF05199">
    <property type="entry name" value="GMC_oxred_C"/>
    <property type="match status" value="1"/>
</dbReference>
<dbReference type="InterPro" id="IPR000172">
    <property type="entry name" value="GMC_OxRdtase_N"/>
</dbReference>
<dbReference type="PANTHER" id="PTHR11552">
    <property type="entry name" value="GLUCOSE-METHANOL-CHOLINE GMC OXIDOREDUCTASE"/>
    <property type="match status" value="1"/>
</dbReference>
<dbReference type="SUPFAM" id="SSF54373">
    <property type="entry name" value="FAD-linked reductases, C-terminal domain"/>
    <property type="match status" value="1"/>
</dbReference>
<dbReference type="EMBL" id="ML978154">
    <property type="protein sequence ID" value="KAF2036525.1"/>
    <property type="molecule type" value="Genomic_DNA"/>
</dbReference>
<comment type="cofactor">
    <cofactor evidence="3">
        <name>FAD</name>
        <dbReference type="ChEBI" id="CHEBI:57692"/>
    </cofactor>
</comment>
<dbReference type="Pfam" id="PF00732">
    <property type="entry name" value="GMC_oxred_N"/>
    <property type="match status" value="1"/>
</dbReference>
<comment type="caution">
    <text evidence="8">The sequence shown here is derived from an EMBL/GenBank/DDBJ whole genome shotgun (WGS) entry which is preliminary data.</text>
</comment>
<comment type="similarity">
    <text evidence="1 4">Belongs to the GMC oxidoreductase family.</text>
</comment>
<protein>
    <submittedName>
        <fullName evidence="8">Alcohol oxidase</fullName>
    </submittedName>
</protein>
<gene>
    <name evidence="8" type="ORF">EK21DRAFT_51725</name>
</gene>
<dbReference type="OrthoDB" id="269227at2759"/>
<feature type="active site" description="Proton donor" evidence="2">
    <location>
        <position position="563"/>
    </location>
</feature>
<keyword evidence="9" id="KW-1185">Reference proteome</keyword>
<feature type="binding site" evidence="3">
    <location>
        <position position="118"/>
    </location>
    <ligand>
        <name>FAD</name>
        <dbReference type="ChEBI" id="CHEBI:57692"/>
    </ligand>
</feature>
<proteinExistence type="inferred from homology"/>
<evidence type="ECO:0000256" key="3">
    <source>
        <dbReference type="PIRSR" id="PIRSR000137-2"/>
    </source>
</evidence>
<feature type="signal peptide" evidence="5">
    <location>
        <begin position="1"/>
        <end position="20"/>
    </location>
</feature>
<dbReference type="GO" id="GO:0016614">
    <property type="term" value="F:oxidoreductase activity, acting on CH-OH group of donors"/>
    <property type="evidence" value="ECO:0007669"/>
    <property type="project" value="InterPro"/>
</dbReference>
<dbReference type="InterPro" id="IPR036188">
    <property type="entry name" value="FAD/NAD-bd_sf"/>
</dbReference>
<dbReference type="PIRSF" id="PIRSF000137">
    <property type="entry name" value="Alcohol_oxidase"/>
    <property type="match status" value="1"/>
</dbReference>
<dbReference type="InterPro" id="IPR007867">
    <property type="entry name" value="GMC_OxRtase_C"/>
</dbReference>
<sequence length="638" mass="69350">MGSLIRAIFHFSSILPFVWSAALPQTNKGGQNQQDINGKTFDYIIVGGGLTGLVVANRLSEQSDKTVLVLENGYINDDISTQVPTFANTINSKLMYDITSAPDVNVGGKTYPVYVGNVVGGGSVVNGMAFDRASAADYDAWEQLGNLGWNWDSLLYYFKKSTTFTPPSVANVKEFGITYDASYYGSNGPVQASFPNFEYQDTKNIWAAFKAESVPLPNEHAAGTAVGAFWVPTSLQPKTQTRSSAKNAYYDAVKSRTNLILATGIKANEILFDQSILSLVSPKATGIQYISRSDNSVGRVYAQREVILAAGSVFTPQLLQLSGIGPRDILNAAGIKVKKDLSSVGANMQDHPNANVIFDIKNLAPVNIFSTQDPNFNASAWKEYETQRTGPLTQAHGSSLAFLSLTSITSKASQIVQTLKAQNILSFLPAIYNKDQNLLRGILRQRDIIANLHASLNAAVGEIPMTPFGMAISALQRPVSRGWVNIDPKNKYGNPVVQFNTFSNPVDRQILVEMVRWTRQHWAKKELAMYEPVEVSPGVQYQTDDEIINALIQQNGLAASFAHMSGTCSMMPELLGGCVGSDLTVYGTRQLSVVDASIIPLIPATHMQATMYAVAEKAADIIKARNAISSLIPFNFGR</sequence>
<keyword evidence="4" id="KW-0285">Flavoprotein</keyword>
<feature type="chain" id="PRO_5040393555" evidence="5">
    <location>
        <begin position="21"/>
        <end position="638"/>
    </location>
</feature>
<dbReference type="PROSITE" id="PS00623">
    <property type="entry name" value="GMC_OXRED_1"/>
    <property type="match status" value="1"/>
</dbReference>
<keyword evidence="3 4" id="KW-0274">FAD</keyword>
<evidence type="ECO:0000259" key="7">
    <source>
        <dbReference type="PROSITE" id="PS00624"/>
    </source>
</evidence>
<reference evidence="8" key="1">
    <citation type="journal article" date="2020" name="Stud. Mycol.">
        <title>101 Dothideomycetes genomes: a test case for predicting lifestyles and emergence of pathogens.</title>
        <authorList>
            <person name="Haridas S."/>
            <person name="Albert R."/>
            <person name="Binder M."/>
            <person name="Bloem J."/>
            <person name="Labutti K."/>
            <person name="Salamov A."/>
            <person name="Andreopoulos B."/>
            <person name="Baker S."/>
            <person name="Barry K."/>
            <person name="Bills G."/>
            <person name="Bluhm B."/>
            <person name="Cannon C."/>
            <person name="Castanera R."/>
            <person name="Culley D."/>
            <person name="Daum C."/>
            <person name="Ezra D."/>
            <person name="Gonzalez J."/>
            <person name="Henrissat B."/>
            <person name="Kuo A."/>
            <person name="Liang C."/>
            <person name="Lipzen A."/>
            <person name="Lutzoni F."/>
            <person name="Magnuson J."/>
            <person name="Mondo S."/>
            <person name="Nolan M."/>
            <person name="Ohm R."/>
            <person name="Pangilinan J."/>
            <person name="Park H.-J."/>
            <person name="Ramirez L."/>
            <person name="Alfaro M."/>
            <person name="Sun H."/>
            <person name="Tritt A."/>
            <person name="Yoshinaga Y."/>
            <person name="Zwiers L.-H."/>
            <person name="Turgeon B."/>
            <person name="Goodwin S."/>
            <person name="Spatafora J."/>
            <person name="Crous P."/>
            <person name="Grigoriev I."/>
        </authorList>
    </citation>
    <scope>NUCLEOTIDE SEQUENCE</scope>
    <source>
        <strain evidence="8">CBS 110217</strain>
    </source>
</reference>
<dbReference type="Gene3D" id="3.30.560.10">
    <property type="entry name" value="Glucose Oxidase, domain 3"/>
    <property type="match status" value="1"/>
</dbReference>
<dbReference type="InterPro" id="IPR012132">
    <property type="entry name" value="GMC_OxRdtase"/>
</dbReference>
<organism evidence="8 9">
    <name type="scientific">Setomelanomma holmii</name>
    <dbReference type="NCBI Taxonomy" id="210430"/>
    <lineage>
        <taxon>Eukaryota</taxon>
        <taxon>Fungi</taxon>
        <taxon>Dikarya</taxon>
        <taxon>Ascomycota</taxon>
        <taxon>Pezizomycotina</taxon>
        <taxon>Dothideomycetes</taxon>
        <taxon>Pleosporomycetidae</taxon>
        <taxon>Pleosporales</taxon>
        <taxon>Pleosporineae</taxon>
        <taxon>Phaeosphaeriaceae</taxon>
        <taxon>Setomelanomma</taxon>
    </lineage>
</organism>
<feature type="domain" description="Glucose-methanol-choline oxidoreductase N-terminal" evidence="6">
    <location>
        <begin position="116"/>
        <end position="139"/>
    </location>
</feature>
<evidence type="ECO:0000313" key="9">
    <source>
        <dbReference type="Proteomes" id="UP000799777"/>
    </source>
</evidence>
<dbReference type="Gene3D" id="3.50.50.60">
    <property type="entry name" value="FAD/NAD(P)-binding domain"/>
    <property type="match status" value="1"/>
</dbReference>
<evidence type="ECO:0000256" key="5">
    <source>
        <dbReference type="SAM" id="SignalP"/>
    </source>
</evidence>
<dbReference type="PANTHER" id="PTHR11552:SF115">
    <property type="entry name" value="DEHYDROGENASE XPTC-RELATED"/>
    <property type="match status" value="1"/>
</dbReference>
<evidence type="ECO:0000256" key="4">
    <source>
        <dbReference type="RuleBase" id="RU003968"/>
    </source>
</evidence>
<evidence type="ECO:0000259" key="6">
    <source>
        <dbReference type="PROSITE" id="PS00623"/>
    </source>
</evidence>
<dbReference type="GO" id="GO:0050660">
    <property type="term" value="F:flavin adenine dinucleotide binding"/>
    <property type="evidence" value="ECO:0007669"/>
    <property type="project" value="InterPro"/>
</dbReference>
<dbReference type="AlphaFoldDB" id="A0A9P4LTC2"/>
<accession>A0A9P4LTC2</accession>
<name>A0A9P4LTC2_9PLEO</name>
<dbReference type="GO" id="GO:0044550">
    <property type="term" value="P:secondary metabolite biosynthetic process"/>
    <property type="evidence" value="ECO:0007669"/>
    <property type="project" value="TreeGrafter"/>
</dbReference>
<feature type="domain" description="Glucose-methanol-choline oxidoreductase N-terminal" evidence="7">
    <location>
        <begin position="311"/>
        <end position="325"/>
    </location>
</feature>
<keyword evidence="5" id="KW-0732">Signal</keyword>
<evidence type="ECO:0000256" key="2">
    <source>
        <dbReference type="PIRSR" id="PIRSR000137-1"/>
    </source>
</evidence>
<evidence type="ECO:0000313" key="8">
    <source>
        <dbReference type="EMBL" id="KAF2036525.1"/>
    </source>
</evidence>
<evidence type="ECO:0000256" key="1">
    <source>
        <dbReference type="ARBA" id="ARBA00010790"/>
    </source>
</evidence>
<dbReference type="PROSITE" id="PS00624">
    <property type="entry name" value="GMC_OXRED_2"/>
    <property type="match status" value="1"/>
</dbReference>
<dbReference type="SUPFAM" id="SSF51905">
    <property type="entry name" value="FAD/NAD(P)-binding domain"/>
    <property type="match status" value="1"/>
</dbReference>